<protein>
    <submittedName>
        <fullName evidence="1">Uncharacterized protein</fullName>
    </submittedName>
</protein>
<comment type="caution">
    <text evidence="1">The sequence shown here is derived from an EMBL/GenBank/DDBJ whole genome shotgun (WGS) entry which is preliminary data.</text>
</comment>
<reference evidence="1" key="1">
    <citation type="journal article" date="2014" name="Front. Microbiol.">
        <title>High frequency of phylogenetically diverse reductive dehalogenase-homologous genes in deep subseafloor sedimentary metagenomes.</title>
        <authorList>
            <person name="Kawai M."/>
            <person name="Futagami T."/>
            <person name="Toyoda A."/>
            <person name="Takaki Y."/>
            <person name="Nishi S."/>
            <person name="Hori S."/>
            <person name="Arai W."/>
            <person name="Tsubouchi T."/>
            <person name="Morono Y."/>
            <person name="Uchiyama I."/>
            <person name="Ito T."/>
            <person name="Fujiyama A."/>
            <person name="Inagaki F."/>
            <person name="Takami H."/>
        </authorList>
    </citation>
    <scope>NUCLEOTIDE SEQUENCE</scope>
    <source>
        <strain evidence="1">Expedition CK06-06</strain>
    </source>
</reference>
<sequence>MSKNTINRDELKKNFKNPPNEYGELPCYWWESGKLDKDIVRDQITDMRNKGMSGTVMFNLYFPG</sequence>
<feature type="non-terminal residue" evidence="1">
    <location>
        <position position="64"/>
    </location>
</feature>
<proteinExistence type="predicted"/>
<evidence type="ECO:0000313" key="1">
    <source>
        <dbReference type="EMBL" id="GAJ12792.1"/>
    </source>
</evidence>
<dbReference type="AlphaFoldDB" id="X1V8R5"/>
<name>X1V8R5_9ZZZZ</name>
<gene>
    <name evidence="1" type="ORF">S12H4_42234</name>
</gene>
<dbReference type="EMBL" id="BARW01025820">
    <property type="protein sequence ID" value="GAJ12792.1"/>
    <property type="molecule type" value="Genomic_DNA"/>
</dbReference>
<accession>X1V8R5</accession>
<organism evidence="1">
    <name type="scientific">marine sediment metagenome</name>
    <dbReference type="NCBI Taxonomy" id="412755"/>
    <lineage>
        <taxon>unclassified sequences</taxon>
        <taxon>metagenomes</taxon>
        <taxon>ecological metagenomes</taxon>
    </lineage>
</organism>